<reference evidence="2" key="1">
    <citation type="journal article" date="2021" name="Genome Biol. Evol.">
        <title>A High-Quality Reference Genome for a Parasitic Bivalve with Doubly Uniparental Inheritance (Bivalvia: Unionida).</title>
        <authorList>
            <person name="Smith C.H."/>
        </authorList>
    </citation>
    <scope>NUCLEOTIDE SEQUENCE</scope>
    <source>
        <strain evidence="2">CHS0354</strain>
    </source>
</reference>
<comment type="caution">
    <text evidence="2">The sequence shown here is derived from an EMBL/GenBank/DDBJ whole genome shotgun (WGS) entry which is preliminary data.</text>
</comment>
<evidence type="ECO:0008006" key="4">
    <source>
        <dbReference type="Google" id="ProtNLM"/>
    </source>
</evidence>
<evidence type="ECO:0000313" key="2">
    <source>
        <dbReference type="EMBL" id="KAK3601180.1"/>
    </source>
</evidence>
<organism evidence="2 3">
    <name type="scientific">Potamilus streckersoni</name>
    <dbReference type="NCBI Taxonomy" id="2493646"/>
    <lineage>
        <taxon>Eukaryota</taxon>
        <taxon>Metazoa</taxon>
        <taxon>Spiralia</taxon>
        <taxon>Lophotrochozoa</taxon>
        <taxon>Mollusca</taxon>
        <taxon>Bivalvia</taxon>
        <taxon>Autobranchia</taxon>
        <taxon>Heteroconchia</taxon>
        <taxon>Palaeoheterodonta</taxon>
        <taxon>Unionida</taxon>
        <taxon>Unionoidea</taxon>
        <taxon>Unionidae</taxon>
        <taxon>Ambleminae</taxon>
        <taxon>Lampsilini</taxon>
        <taxon>Potamilus</taxon>
    </lineage>
</organism>
<accession>A0AAE0T0S7</accession>
<feature type="region of interest" description="Disordered" evidence="1">
    <location>
        <begin position="199"/>
        <end position="229"/>
    </location>
</feature>
<dbReference type="EMBL" id="JAEAOA010000328">
    <property type="protein sequence ID" value="KAK3601180.1"/>
    <property type="molecule type" value="Genomic_DNA"/>
</dbReference>
<feature type="compositionally biased region" description="Polar residues" evidence="1">
    <location>
        <begin position="213"/>
        <end position="226"/>
    </location>
</feature>
<feature type="region of interest" description="Disordered" evidence="1">
    <location>
        <begin position="1"/>
        <end position="34"/>
    </location>
</feature>
<dbReference type="Proteomes" id="UP001195483">
    <property type="component" value="Unassembled WGS sequence"/>
</dbReference>
<dbReference type="Gene3D" id="1.25.40.10">
    <property type="entry name" value="Tetratricopeptide repeat domain"/>
    <property type="match status" value="1"/>
</dbReference>
<protein>
    <recommendedName>
        <fullName evidence="4">Sterile alpha motif domain-containing protein 9-like</fullName>
    </recommendedName>
</protein>
<feature type="region of interest" description="Disordered" evidence="1">
    <location>
        <begin position="148"/>
        <end position="180"/>
    </location>
</feature>
<gene>
    <name evidence="2" type="ORF">CHS0354_004380</name>
</gene>
<reference evidence="2" key="2">
    <citation type="journal article" date="2021" name="Genome Biol. Evol.">
        <title>Developing a high-quality reference genome for a parasitic bivalve with doubly uniparental inheritance (Bivalvia: Unionida).</title>
        <authorList>
            <person name="Smith C.H."/>
        </authorList>
    </citation>
    <scope>NUCLEOTIDE SEQUENCE</scope>
    <source>
        <strain evidence="2">CHS0354</strain>
        <tissue evidence="2">Mantle</tissue>
    </source>
</reference>
<proteinExistence type="predicted"/>
<evidence type="ECO:0000313" key="3">
    <source>
        <dbReference type="Proteomes" id="UP001195483"/>
    </source>
</evidence>
<feature type="compositionally biased region" description="Basic residues" evidence="1">
    <location>
        <begin position="1"/>
        <end position="13"/>
    </location>
</feature>
<reference evidence="2" key="3">
    <citation type="submission" date="2023-05" db="EMBL/GenBank/DDBJ databases">
        <authorList>
            <person name="Smith C.H."/>
        </authorList>
    </citation>
    <scope>NUCLEOTIDE SEQUENCE</scope>
    <source>
        <strain evidence="2">CHS0354</strain>
        <tissue evidence="2">Mantle</tissue>
    </source>
</reference>
<sequence length="1444" mass="167684">MSERKKSKSKKKGLRNDNTARDTQPGPGISEPIPNVTTNLIINNCRYVQIGENNINVALKETKRDNKPFDLDRELYLSYLSAKEKEGNSSEEVSTQALETTFLKRQKTTKKHLSFKHLYKQKLLPYLRARAELYVVKKEGDHWTVKPTKQALERYDPSGTAETDEAENVDGYSKPNSEESCIPSEEKLCYEAPTSAPLLQGKDTSKGAVPKNYGTTRKLSPTPTENCQEDTKIDQHNFRPQHIFKHPSEEIEKLMNAAKQFRQGHYILIHCEQKKFSYHESLSLIPWLAVFDFDQDSIQSGLLSVVDSRMKTMKPLNVTTWKDQHRFTEGSVQWCFMRGSSNMPESLPDSDSLRWSKDYQTSVELCLERLENFITDYTTLTLFILWPDEEKVGNITDHMYRFISRLDEFIEPASVILCDCGRKANSMPFNMLRKQLNNHTLEIIHLDLERICQALLSELSNRIEKPTVTHKLPAKNEIGEASITDEAAAWLRSELEVLYSKSPYKKMMNLEELKQESEDFLRGGTIAWSVRYQCRSEHVDAERDLLKAMIEKVRYCAENLKSETIMLSHAPGSGGTTFSQRLLWELKEFFPCVQARLHTGTPVSELISRIEFLGRATLLPVVLLLDGEESQRAKWIPRMVKDTCLIILLVERYPYSIEEKLGFGSKFWLKGKVSQSESSRLCLKFQAHCEEVMKKVALQELNRLVALGEIHYVYEFGLTAYKHEYKGVQSFVSGYLQLDKNPTQDLLPWQTVLGYISLALYYGQSSMPCQFFREKLQLPPNKPVTIENFEYPMREFIVPDRNEAKKNMIRICHFIIAKEILEQILTRHQPRPAKESREKLSKDARSKLHGFALEFIEYASKKNMKAAISLDIVNEILTQIFIIRSSSSYEDQETEFRSEYKPKLSRMMSDIECSKPYTERLDVFKKLTECFPNNPNFHAHLGRFYALYRRGNVQDEEKAMKCFNKALSLCKDELAKNVEAVDDQIKVILKHVYHMYGMMYFWRISQYTGKCHGDHPDFKTTKEQFEIRVEELRQMAQTACGHFADSRLYCPKSAFDSYGYCGEINVRLQLSDFTNYHIEHSLMTFIHSDKNNLSELKGFIRESISEISDLIRECLHNQETTEIDPMLYSCIQWYQMLFKMEAIDIRYFIVPNTIENRRLKIAVRKLKYTKSFHRASLEYVTSVSDITEIVEDYEVLFNDIYHRGFDFSPKSLDMDYKEWIVGIRHDQYSNDREIEEVLVHVKQWNSKVNSMYSRYYLFIMYSLLGLGQNGSGGSKEMMKLAMEVKTELCKMSRTSLVHSKYPWEWYGKGDKIKSLINGNRFYGLLEGRTLVGSDSRVVVMKGTICKSITNNTIGFISMDMERNSMPVTVAFVPVLSNLCKCRHVGDRVEFLLGFSFVHGFEAFNVKILQRYKCTKCDLRVEFKSDEDCNQCECGENVYRTDAML</sequence>
<evidence type="ECO:0000256" key="1">
    <source>
        <dbReference type="SAM" id="MobiDB-lite"/>
    </source>
</evidence>
<dbReference type="InterPro" id="IPR011990">
    <property type="entry name" value="TPR-like_helical_dom_sf"/>
</dbReference>
<dbReference type="PANTHER" id="PTHR16155:SF19">
    <property type="entry name" value="DED DOMAIN-CONTAINING PROTEIN"/>
    <property type="match status" value="1"/>
</dbReference>
<keyword evidence="3" id="KW-1185">Reference proteome</keyword>
<name>A0AAE0T0S7_9BIVA</name>
<dbReference type="GO" id="GO:0005737">
    <property type="term" value="C:cytoplasm"/>
    <property type="evidence" value="ECO:0007669"/>
    <property type="project" value="TreeGrafter"/>
</dbReference>
<dbReference type="PANTHER" id="PTHR16155">
    <property type="entry name" value="DED DOMAIN-CONTAINING PROTEIN"/>
    <property type="match status" value="1"/>
</dbReference>